<protein>
    <submittedName>
        <fullName evidence="4">Metallo-beta-lactamase family protein (RNase)</fullName>
    </submittedName>
</protein>
<dbReference type="Gene3D" id="3.60.15.10">
    <property type="entry name" value="Ribonuclease Z/Hydroxyacylglutathione hydrolase-like"/>
    <property type="match status" value="1"/>
</dbReference>
<proteinExistence type="predicted"/>
<dbReference type="InterPro" id="IPR022712">
    <property type="entry name" value="Beta_Casp"/>
</dbReference>
<reference evidence="4 5" key="1">
    <citation type="journal article" date="2009" name="Environ. Microbiol.">
        <title>Genome sequence of Desulfobacterium autotrophicum HRM2, a marine sulfate reducer oxidizing organic carbon completely to carbon dioxide.</title>
        <authorList>
            <person name="Strittmatter A.W."/>
            <person name="Liesegang H."/>
            <person name="Rabus R."/>
            <person name="Decker I."/>
            <person name="Amann J."/>
            <person name="Andres S."/>
            <person name="Henne A."/>
            <person name="Fricke W.F."/>
            <person name="Martinez-Arias R."/>
            <person name="Bartels D."/>
            <person name="Goesmann A."/>
            <person name="Krause L."/>
            <person name="Puehler A."/>
            <person name="Klenk H.P."/>
            <person name="Richter M."/>
            <person name="Schuler M."/>
            <person name="Gloeckner F.O."/>
            <person name="Meyerdierks A."/>
            <person name="Gottschalk G."/>
            <person name="Amann R."/>
        </authorList>
    </citation>
    <scope>NUCLEOTIDE SEQUENCE [LARGE SCALE GENOMIC DNA]</scope>
    <source>
        <strain evidence="5">ATCC 43914 / DSM 3382 / HRM2</strain>
    </source>
</reference>
<dbReference type="PANTHER" id="PTHR11203:SF37">
    <property type="entry name" value="INTEGRATOR COMPLEX SUBUNIT 11"/>
    <property type="match status" value="1"/>
</dbReference>
<dbReference type="AlphaFoldDB" id="C0QCN9"/>
<dbReference type="HOGENOM" id="CLU_009673_5_0_7"/>
<feature type="domain" description="Beta-Casp" evidence="3">
    <location>
        <begin position="232"/>
        <end position="358"/>
    </location>
</feature>
<sequence>MQITHLGGADCVTGSCHLLQANGLNIMVDCGAVQGNDTAVPMERWPVQPCDIDYLFLTHAHVDHIGQVPDLIDKGFKGVIICTHPTLEILFPMLEDAMGFSDRNPSQIEKIKASLEDLAWGFEYGRTFDLKAGIRFKLGNAGHILGSCFIRFESSDPPWSVVFSGDLGPPDTPILPAPDISDPCDLLILESTYGDRLHGDRKERVGRLGRILLKALSDNGKVFVPVFALGRCQELIYEMDRIFGGWEQAEKIPVFVDSPLGLQITNIYSKLSEYWDGEAKALLDAGDHPIDFKNLYAVENHGSHAQLTDIKGPAVILAGSGMCTGGRIVNHLKKGLEDRRNDLLFVGYQAQGTPGRDIVRYSKTRGGYVRLEGKRINIKARVHELTGYSAHADQKDLVNWVNAMEKRPKGIRLVHGDPEAKQALFKRLFS</sequence>
<evidence type="ECO:0000256" key="1">
    <source>
        <dbReference type="ARBA" id="ARBA00022801"/>
    </source>
</evidence>
<dbReference type="Pfam" id="PF00753">
    <property type="entry name" value="Lactamase_B"/>
    <property type="match status" value="1"/>
</dbReference>
<dbReference type="RefSeq" id="WP_015903894.1">
    <property type="nucleotide sequence ID" value="NC_012108.1"/>
</dbReference>
<feature type="domain" description="Metallo-beta-lactamase" evidence="2">
    <location>
        <begin position="13"/>
        <end position="216"/>
    </location>
</feature>
<gene>
    <name evidence="4" type="ordered locus">HRM2_20150</name>
</gene>
<dbReference type="KEGG" id="dat:HRM2_20150"/>
<keyword evidence="5" id="KW-1185">Reference proteome</keyword>
<dbReference type="PANTHER" id="PTHR11203">
    <property type="entry name" value="CLEAVAGE AND POLYADENYLATION SPECIFICITY FACTOR FAMILY MEMBER"/>
    <property type="match status" value="1"/>
</dbReference>
<dbReference type="eggNOG" id="COG1236">
    <property type="taxonomic scope" value="Bacteria"/>
</dbReference>
<dbReference type="STRING" id="177437.HRM2_20150"/>
<keyword evidence="1" id="KW-0378">Hydrolase</keyword>
<dbReference type="EMBL" id="CP001087">
    <property type="protein sequence ID" value="ACN15116.1"/>
    <property type="molecule type" value="Genomic_DNA"/>
</dbReference>
<dbReference type="SUPFAM" id="SSF56281">
    <property type="entry name" value="Metallo-hydrolase/oxidoreductase"/>
    <property type="match status" value="1"/>
</dbReference>
<evidence type="ECO:0000313" key="5">
    <source>
        <dbReference type="Proteomes" id="UP000000442"/>
    </source>
</evidence>
<accession>C0QCN9</accession>
<dbReference type="GO" id="GO:0016787">
    <property type="term" value="F:hydrolase activity"/>
    <property type="evidence" value="ECO:0007669"/>
    <property type="project" value="UniProtKB-KW"/>
</dbReference>
<evidence type="ECO:0000313" key="4">
    <source>
        <dbReference type="EMBL" id="ACN15116.1"/>
    </source>
</evidence>
<dbReference type="Pfam" id="PF10996">
    <property type="entry name" value="Beta-Casp"/>
    <property type="match status" value="1"/>
</dbReference>
<dbReference type="InterPro" id="IPR001279">
    <property type="entry name" value="Metallo-B-lactamas"/>
</dbReference>
<evidence type="ECO:0000259" key="3">
    <source>
        <dbReference type="SMART" id="SM01027"/>
    </source>
</evidence>
<dbReference type="OrthoDB" id="9803916at2"/>
<dbReference type="GO" id="GO:0004521">
    <property type="term" value="F:RNA endonuclease activity"/>
    <property type="evidence" value="ECO:0007669"/>
    <property type="project" value="TreeGrafter"/>
</dbReference>
<evidence type="ECO:0000259" key="2">
    <source>
        <dbReference type="SMART" id="SM00849"/>
    </source>
</evidence>
<name>C0QCN9_DESAH</name>
<dbReference type="Pfam" id="PF07521">
    <property type="entry name" value="RMMBL"/>
    <property type="match status" value="1"/>
</dbReference>
<dbReference type="SMART" id="SM01027">
    <property type="entry name" value="Beta-Casp"/>
    <property type="match status" value="1"/>
</dbReference>
<dbReference type="SMART" id="SM00849">
    <property type="entry name" value="Lactamase_B"/>
    <property type="match status" value="1"/>
</dbReference>
<dbReference type="Gene3D" id="3.40.50.10890">
    <property type="match status" value="1"/>
</dbReference>
<dbReference type="InterPro" id="IPR050698">
    <property type="entry name" value="MBL"/>
</dbReference>
<dbReference type="InterPro" id="IPR011108">
    <property type="entry name" value="RMMBL"/>
</dbReference>
<dbReference type="CDD" id="cd16295">
    <property type="entry name" value="TTHA0252-CPSF-like_MBL-fold"/>
    <property type="match status" value="1"/>
</dbReference>
<dbReference type="InterPro" id="IPR036866">
    <property type="entry name" value="RibonucZ/Hydroxyglut_hydro"/>
</dbReference>
<organism evidence="4 5">
    <name type="scientific">Desulforapulum autotrophicum (strain ATCC 43914 / DSM 3382 / VKM B-1955 / HRM2)</name>
    <name type="common">Desulfobacterium autotrophicum</name>
    <dbReference type="NCBI Taxonomy" id="177437"/>
    <lineage>
        <taxon>Bacteria</taxon>
        <taxon>Pseudomonadati</taxon>
        <taxon>Thermodesulfobacteriota</taxon>
        <taxon>Desulfobacteria</taxon>
        <taxon>Desulfobacterales</taxon>
        <taxon>Desulfobacteraceae</taxon>
        <taxon>Desulforapulum</taxon>
    </lineage>
</organism>
<dbReference type="Proteomes" id="UP000000442">
    <property type="component" value="Chromosome"/>
</dbReference>